<proteinExistence type="predicted"/>
<evidence type="ECO:0000313" key="4">
    <source>
        <dbReference type="Proteomes" id="UP001165287"/>
    </source>
</evidence>
<dbReference type="EMBL" id="JAIQUM010000008">
    <property type="protein sequence ID" value="MBZ5749714.1"/>
    <property type="molecule type" value="Genomic_DNA"/>
</dbReference>
<dbReference type="CDD" id="cd00093">
    <property type="entry name" value="HTH_XRE"/>
    <property type="match status" value="1"/>
</dbReference>
<dbReference type="InterPro" id="IPR050807">
    <property type="entry name" value="TransReg_Diox_bact_type"/>
</dbReference>
<feature type="domain" description="HTH cro/C1-type" evidence="2">
    <location>
        <begin position="6"/>
        <end position="61"/>
    </location>
</feature>
<dbReference type="SUPFAM" id="SSF47413">
    <property type="entry name" value="lambda repressor-like DNA-binding domains"/>
    <property type="match status" value="1"/>
</dbReference>
<dbReference type="Gene3D" id="1.10.260.40">
    <property type="entry name" value="lambda repressor-like DNA-binding domains"/>
    <property type="match status" value="1"/>
</dbReference>
<dbReference type="PANTHER" id="PTHR46797">
    <property type="entry name" value="HTH-TYPE TRANSCRIPTIONAL REGULATOR"/>
    <property type="match status" value="1"/>
</dbReference>
<keyword evidence="1" id="KW-0238">DNA-binding</keyword>
<dbReference type="Proteomes" id="UP001165287">
    <property type="component" value="Unassembled WGS sequence"/>
</dbReference>
<evidence type="ECO:0000256" key="1">
    <source>
        <dbReference type="ARBA" id="ARBA00023125"/>
    </source>
</evidence>
<organism evidence="3 4">
    <name type="scientific">Metabacillus rhizolycopersici</name>
    <dbReference type="NCBI Taxonomy" id="2875709"/>
    <lineage>
        <taxon>Bacteria</taxon>
        <taxon>Bacillati</taxon>
        <taxon>Bacillota</taxon>
        <taxon>Bacilli</taxon>
        <taxon>Bacillales</taxon>
        <taxon>Bacillaceae</taxon>
        <taxon>Metabacillus</taxon>
    </lineage>
</organism>
<dbReference type="InterPro" id="IPR036281">
    <property type="entry name" value="SinR/SinI_dimer_dom_sf"/>
</dbReference>
<evidence type="ECO:0000313" key="3">
    <source>
        <dbReference type="EMBL" id="MBZ5749714.1"/>
    </source>
</evidence>
<comment type="caution">
    <text evidence="3">The sequence shown here is derived from an EMBL/GenBank/DDBJ whole genome shotgun (WGS) entry which is preliminary data.</text>
</comment>
<name>A0ABS7UNV3_9BACI</name>
<dbReference type="PANTHER" id="PTHR46797:SF13">
    <property type="entry name" value="HTH-TYPE TRANSCRIPTIONAL REGULATOR SINR"/>
    <property type="match status" value="1"/>
</dbReference>
<sequence length="127" mass="14666">MVGERLRELRQEKGYSISELAELAGVSKSYLSYIERDVQKNPSLQFLKKIASSLETDVEGLLGTSSSDVQSKDFVFDDEWSNLLNKAINEGMSKKDFKEFRDYLKFKKWKEAKPDSTNRSQEDKLND</sequence>
<dbReference type="RefSeq" id="WP_224137599.1">
    <property type="nucleotide sequence ID" value="NZ_JAIQUM010000008.1"/>
</dbReference>
<dbReference type="Pfam" id="PF01381">
    <property type="entry name" value="HTH_3"/>
    <property type="match status" value="1"/>
</dbReference>
<accession>A0ABS7UNV3</accession>
<protein>
    <submittedName>
        <fullName evidence="3">Helix-turn-helix transcriptional regulator</fullName>
    </submittedName>
</protein>
<keyword evidence="4" id="KW-1185">Reference proteome</keyword>
<reference evidence="3" key="1">
    <citation type="submission" date="2024-05" db="EMBL/GenBank/DDBJ databases">
        <title>Metabacillus sp. nov., isolated from the rhizosphere soil of tomato plants.</title>
        <authorList>
            <person name="Ma R."/>
        </authorList>
    </citation>
    <scope>NUCLEOTIDE SEQUENCE</scope>
    <source>
        <strain evidence="3">DBTR6</strain>
    </source>
</reference>
<dbReference type="SMART" id="SM00530">
    <property type="entry name" value="HTH_XRE"/>
    <property type="match status" value="1"/>
</dbReference>
<dbReference type="InterPro" id="IPR001387">
    <property type="entry name" value="Cro/C1-type_HTH"/>
</dbReference>
<evidence type="ECO:0000259" key="2">
    <source>
        <dbReference type="PROSITE" id="PS50943"/>
    </source>
</evidence>
<dbReference type="SUPFAM" id="SSF47406">
    <property type="entry name" value="SinR repressor dimerisation domain-like"/>
    <property type="match status" value="1"/>
</dbReference>
<dbReference type="InterPro" id="IPR010982">
    <property type="entry name" value="Lambda_DNA-bd_dom_sf"/>
</dbReference>
<gene>
    <name evidence="3" type="ORF">K9V48_05555</name>
</gene>
<dbReference type="PROSITE" id="PS50943">
    <property type="entry name" value="HTH_CROC1"/>
    <property type="match status" value="1"/>
</dbReference>